<dbReference type="Proteomes" id="UP000807306">
    <property type="component" value="Unassembled WGS sequence"/>
</dbReference>
<proteinExistence type="predicted"/>
<dbReference type="AlphaFoldDB" id="A0A9P6EJ96"/>
<gene>
    <name evidence="1" type="ORF">CPB83DRAFT_851804</name>
</gene>
<evidence type="ECO:0000313" key="2">
    <source>
        <dbReference type="Proteomes" id="UP000807306"/>
    </source>
</evidence>
<sequence>MVLTFKLPSALTVTSMSLSHQGGSSQETALCAKGSFSFIALKVSCDRLVQLTLSNRIVWNYSGRPRIDQDDLT</sequence>
<dbReference type="EMBL" id="MU157843">
    <property type="protein sequence ID" value="KAF9529915.1"/>
    <property type="molecule type" value="Genomic_DNA"/>
</dbReference>
<evidence type="ECO:0000313" key="1">
    <source>
        <dbReference type="EMBL" id="KAF9529915.1"/>
    </source>
</evidence>
<name>A0A9P6EJ96_9AGAR</name>
<reference evidence="1" key="1">
    <citation type="submission" date="2020-11" db="EMBL/GenBank/DDBJ databases">
        <authorList>
            <consortium name="DOE Joint Genome Institute"/>
            <person name="Ahrendt S."/>
            <person name="Riley R."/>
            <person name="Andreopoulos W."/>
            <person name="Labutti K."/>
            <person name="Pangilinan J."/>
            <person name="Ruiz-Duenas F.J."/>
            <person name="Barrasa J.M."/>
            <person name="Sanchez-Garcia M."/>
            <person name="Camarero S."/>
            <person name="Miyauchi S."/>
            <person name="Serrano A."/>
            <person name="Linde D."/>
            <person name="Babiker R."/>
            <person name="Drula E."/>
            <person name="Ayuso-Fernandez I."/>
            <person name="Pacheco R."/>
            <person name="Padilla G."/>
            <person name="Ferreira P."/>
            <person name="Barriuso J."/>
            <person name="Kellner H."/>
            <person name="Castanera R."/>
            <person name="Alfaro M."/>
            <person name="Ramirez L."/>
            <person name="Pisabarro A.G."/>
            <person name="Kuo A."/>
            <person name="Tritt A."/>
            <person name="Lipzen A."/>
            <person name="He G."/>
            <person name="Yan M."/>
            <person name="Ng V."/>
            <person name="Cullen D."/>
            <person name="Martin F."/>
            <person name="Rosso M.-N."/>
            <person name="Henrissat B."/>
            <person name="Hibbett D."/>
            <person name="Martinez A.T."/>
            <person name="Grigoriev I.V."/>
        </authorList>
    </citation>
    <scope>NUCLEOTIDE SEQUENCE</scope>
    <source>
        <strain evidence="1">CBS 506.95</strain>
    </source>
</reference>
<comment type="caution">
    <text evidence="1">The sequence shown here is derived from an EMBL/GenBank/DDBJ whole genome shotgun (WGS) entry which is preliminary data.</text>
</comment>
<organism evidence="1 2">
    <name type="scientific">Crepidotus variabilis</name>
    <dbReference type="NCBI Taxonomy" id="179855"/>
    <lineage>
        <taxon>Eukaryota</taxon>
        <taxon>Fungi</taxon>
        <taxon>Dikarya</taxon>
        <taxon>Basidiomycota</taxon>
        <taxon>Agaricomycotina</taxon>
        <taxon>Agaricomycetes</taxon>
        <taxon>Agaricomycetidae</taxon>
        <taxon>Agaricales</taxon>
        <taxon>Agaricineae</taxon>
        <taxon>Crepidotaceae</taxon>
        <taxon>Crepidotus</taxon>
    </lineage>
</organism>
<accession>A0A9P6EJ96</accession>
<protein>
    <submittedName>
        <fullName evidence="1">Uncharacterized protein</fullName>
    </submittedName>
</protein>
<keyword evidence="2" id="KW-1185">Reference proteome</keyword>